<dbReference type="NCBIfam" id="NF008035">
    <property type="entry name" value="PRK10767.1"/>
    <property type="match status" value="1"/>
</dbReference>
<feature type="binding site" evidence="8">
    <location>
        <position position="206"/>
    </location>
    <ligand>
        <name>Zn(2+)</name>
        <dbReference type="ChEBI" id="CHEBI:29105"/>
        <label>1</label>
    </ligand>
</feature>
<dbReference type="EMBL" id="MHRQ01000022">
    <property type="protein sequence ID" value="OHA26317.1"/>
    <property type="molecule type" value="Genomic_DNA"/>
</dbReference>
<feature type="repeat" description="CXXCXGXG motif" evidence="8">
    <location>
        <begin position="192"/>
        <end position="199"/>
    </location>
</feature>
<dbReference type="PANTHER" id="PTHR43096">
    <property type="entry name" value="DNAJ HOMOLOG 1, MITOCHONDRIAL-RELATED"/>
    <property type="match status" value="1"/>
</dbReference>
<dbReference type="NCBIfam" id="TIGR02349">
    <property type="entry name" value="DnaJ_bact"/>
    <property type="match status" value="1"/>
</dbReference>
<evidence type="ECO:0000313" key="12">
    <source>
        <dbReference type="EMBL" id="OHA26317.1"/>
    </source>
</evidence>
<dbReference type="PRINTS" id="PR00625">
    <property type="entry name" value="JDOMAIN"/>
</dbReference>
<dbReference type="GO" id="GO:0009408">
    <property type="term" value="P:response to heat"/>
    <property type="evidence" value="ECO:0007669"/>
    <property type="project" value="InterPro"/>
</dbReference>
<dbReference type="Pfam" id="PF00226">
    <property type="entry name" value="DnaJ"/>
    <property type="match status" value="1"/>
</dbReference>
<feature type="repeat" description="CXXCXGXG motif" evidence="8">
    <location>
        <begin position="149"/>
        <end position="156"/>
    </location>
</feature>
<comment type="domain">
    <text evidence="8">The J domain is necessary and sufficient to stimulate DnaK ATPase activity. Zinc center 1 plays an important role in the autonomous, DnaK-independent chaperone activity of DnaJ. Zinc center 2 is essential for interaction with DnaK and for DnaJ activity.</text>
</comment>
<keyword evidence="1 8" id="KW-0479">Metal-binding</keyword>
<dbReference type="FunFam" id="2.60.260.20:FF:000005">
    <property type="entry name" value="Chaperone protein dnaJ 1, mitochondrial"/>
    <property type="match status" value="1"/>
</dbReference>
<dbReference type="InterPro" id="IPR012724">
    <property type="entry name" value="DnaJ"/>
</dbReference>
<keyword evidence="2 8" id="KW-0677">Repeat</keyword>
<comment type="cofactor">
    <cofactor evidence="8">
        <name>Zn(2+)</name>
        <dbReference type="ChEBI" id="CHEBI:29105"/>
    </cofactor>
    <text evidence="8">Binds 2 Zn(2+) ions per monomer.</text>
</comment>
<dbReference type="FunFam" id="2.10.230.10:FF:000002">
    <property type="entry name" value="Molecular chaperone DnaJ"/>
    <property type="match status" value="1"/>
</dbReference>
<feature type="binding site" evidence="8">
    <location>
        <position position="209"/>
    </location>
    <ligand>
        <name>Zn(2+)</name>
        <dbReference type="ChEBI" id="CHEBI:29105"/>
        <label>1</label>
    </ligand>
</feature>
<dbReference type="HAMAP" id="MF_01152">
    <property type="entry name" value="DnaJ"/>
    <property type="match status" value="1"/>
</dbReference>
<dbReference type="Proteomes" id="UP000177565">
    <property type="component" value="Unassembled WGS sequence"/>
</dbReference>
<dbReference type="Pfam" id="PF00684">
    <property type="entry name" value="DnaJ_CXXCXGXG"/>
    <property type="match status" value="1"/>
</dbReference>
<evidence type="ECO:0000256" key="5">
    <source>
        <dbReference type="ARBA" id="ARBA00023186"/>
    </source>
</evidence>
<dbReference type="CDD" id="cd10719">
    <property type="entry name" value="DnaJ_zf"/>
    <property type="match status" value="1"/>
</dbReference>
<evidence type="ECO:0000259" key="11">
    <source>
        <dbReference type="PROSITE" id="PS51188"/>
    </source>
</evidence>
<keyword evidence="8" id="KW-0963">Cytoplasm</keyword>
<dbReference type="GO" id="GO:0031072">
    <property type="term" value="F:heat shock protein binding"/>
    <property type="evidence" value="ECO:0007669"/>
    <property type="project" value="InterPro"/>
</dbReference>
<feature type="binding site" evidence="8">
    <location>
        <position position="166"/>
    </location>
    <ligand>
        <name>Zn(2+)</name>
        <dbReference type="ChEBI" id="CHEBI:29105"/>
        <label>2</label>
    </ligand>
</feature>
<evidence type="ECO:0000256" key="1">
    <source>
        <dbReference type="ARBA" id="ARBA00022723"/>
    </source>
</evidence>
<dbReference type="GO" id="GO:0042026">
    <property type="term" value="P:protein refolding"/>
    <property type="evidence" value="ECO:0007669"/>
    <property type="project" value="TreeGrafter"/>
</dbReference>
<dbReference type="Gene3D" id="1.10.287.110">
    <property type="entry name" value="DnaJ domain"/>
    <property type="match status" value="1"/>
</dbReference>
<feature type="binding site" evidence="8">
    <location>
        <position position="152"/>
    </location>
    <ligand>
        <name>Zn(2+)</name>
        <dbReference type="ChEBI" id="CHEBI:29105"/>
        <label>1</label>
    </ligand>
</feature>
<dbReference type="Gene3D" id="2.60.260.20">
    <property type="entry name" value="Urease metallochaperone UreE, N-terminal domain"/>
    <property type="match status" value="2"/>
</dbReference>
<sequence length="356" mass="38457">MSKDYYNILGVDRKASKEDVKKAFRKLAHKFHPDKKGGDEAKFKELNEAYSVLSDDKKRAEYDAYGRVFSDGAGGGASGGANPFEGFDFGGFGSNFEGVDLGDVFGEFFGGGKERARRGRDISIDLELPFNEAVFGTERKVLLGKTGFCETCSGSGAAPRSEMLTCTMCNGRGKIHETKRSFFGSFSTVATCTTCQGRGKVAKEKCHACHGVGVRRKDEEIALRIPPGIEDGEVIRLTGGGEAVAGGTAGDLYVKIHVKKHPLFTKEGNNLTTNLSIKLSTALLGGEYKIQTLDGDLTVKVPAGVSLGEILRVRGKGIPYDKNKRGDLLIKLSIELPTKLSKEAQRLVEELKKEGI</sequence>
<comment type="subunit">
    <text evidence="8">Homodimer.</text>
</comment>
<dbReference type="InterPro" id="IPR018253">
    <property type="entry name" value="DnaJ_domain_CS"/>
</dbReference>
<dbReference type="InterPro" id="IPR001623">
    <property type="entry name" value="DnaJ_domain"/>
</dbReference>
<evidence type="ECO:0000256" key="8">
    <source>
        <dbReference type="HAMAP-Rule" id="MF_01152"/>
    </source>
</evidence>
<reference evidence="12 13" key="1">
    <citation type="journal article" date="2016" name="Nat. Commun.">
        <title>Thousands of microbial genomes shed light on interconnected biogeochemical processes in an aquifer system.</title>
        <authorList>
            <person name="Anantharaman K."/>
            <person name="Brown C.T."/>
            <person name="Hug L.A."/>
            <person name="Sharon I."/>
            <person name="Castelle C.J."/>
            <person name="Probst A.J."/>
            <person name="Thomas B.C."/>
            <person name="Singh A."/>
            <person name="Wilkins M.J."/>
            <person name="Karaoz U."/>
            <person name="Brodie E.L."/>
            <person name="Williams K.H."/>
            <person name="Hubbard S.S."/>
            <person name="Banfield J.F."/>
        </authorList>
    </citation>
    <scope>NUCLEOTIDE SEQUENCE [LARGE SCALE GENOMIC DNA]</scope>
</reference>
<dbReference type="PROSITE" id="PS50076">
    <property type="entry name" value="DNAJ_2"/>
    <property type="match status" value="1"/>
</dbReference>
<dbReference type="SUPFAM" id="SSF57938">
    <property type="entry name" value="DnaJ/Hsp40 cysteine-rich domain"/>
    <property type="match status" value="1"/>
</dbReference>
<feature type="binding site" evidence="8">
    <location>
        <position position="169"/>
    </location>
    <ligand>
        <name>Zn(2+)</name>
        <dbReference type="ChEBI" id="CHEBI:29105"/>
        <label>2</label>
    </ligand>
</feature>
<evidence type="ECO:0000256" key="4">
    <source>
        <dbReference type="ARBA" id="ARBA00022833"/>
    </source>
</evidence>
<keyword evidence="8" id="KW-0235">DNA replication</keyword>
<evidence type="ECO:0000256" key="6">
    <source>
        <dbReference type="ARBA" id="ARBA00061004"/>
    </source>
</evidence>
<feature type="repeat" description="CXXCXGXG motif" evidence="8">
    <location>
        <begin position="166"/>
        <end position="173"/>
    </location>
</feature>
<dbReference type="SUPFAM" id="SSF46565">
    <property type="entry name" value="Chaperone J-domain"/>
    <property type="match status" value="1"/>
</dbReference>
<organism evidence="12 13">
    <name type="scientific">Candidatus Taylorbacteria bacterium RIFCSPHIGHO2_02_FULL_46_13</name>
    <dbReference type="NCBI Taxonomy" id="1802312"/>
    <lineage>
        <taxon>Bacteria</taxon>
        <taxon>Candidatus Tayloriibacteriota</taxon>
    </lineage>
</organism>
<evidence type="ECO:0000256" key="2">
    <source>
        <dbReference type="ARBA" id="ARBA00022737"/>
    </source>
</evidence>
<comment type="similarity">
    <text evidence="6 8">Belongs to the DnaJ family.</text>
</comment>
<dbReference type="GO" id="GO:0005737">
    <property type="term" value="C:cytoplasm"/>
    <property type="evidence" value="ECO:0007669"/>
    <property type="project" value="UniProtKB-SubCell"/>
</dbReference>
<evidence type="ECO:0000256" key="9">
    <source>
        <dbReference type="PROSITE-ProRule" id="PRU00546"/>
    </source>
</evidence>
<accession>A0A1G2MQZ7</accession>
<keyword evidence="4 8" id="KW-0862">Zinc</keyword>
<dbReference type="SMART" id="SM00271">
    <property type="entry name" value="DnaJ"/>
    <property type="match status" value="1"/>
</dbReference>
<dbReference type="STRING" id="1802312.A3C06_04735"/>
<feature type="domain" description="CR-type" evidence="11">
    <location>
        <begin position="136"/>
        <end position="218"/>
    </location>
</feature>
<keyword evidence="8" id="KW-0346">Stress response</keyword>
<evidence type="ECO:0000256" key="3">
    <source>
        <dbReference type="ARBA" id="ARBA00022771"/>
    </source>
</evidence>
<comment type="caution">
    <text evidence="12">The sequence shown here is derived from an EMBL/GenBank/DDBJ whole genome shotgun (WGS) entry which is preliminary data.</text>
</comment>
<comment type="subcellular location">
    <subcellularLocation>
        <location evidence="8">Cytoplasm</location>
    </subcellularLocation>
</comment>
<dbReference type="InterPro" id="IPR036410">
    <property type="entry name" value="HSP_DnaJ_Cys-rich_dom_sf"/>
</dbReference>
<feature type="zinc finger region" description="CR-type" evidence="9">
    <location>
        <begin position="136"/>
        <end position="218"/>
    </location>
</feature>
<feature type="binding site" evidence="8">
    <location>
        <position position="192"/>
    </location>
    <ligand>
        <name>Zn(2+)</name>
        <dbReference type="ChEBI" id="CHEBI:29105"/>
        <label>2</label>
    </ligand>
</feature>
<feature type="domain" description="J" evidence="10">
    <location>
        <begin position="4"/>
        <end position="66"/>
    </location>
</feature>
<comment type="function">
    <text evidence="8">Participates actively in the response to hyperosmotic and heat shock by preventing the aggregation of stress-denatured proteins and by disaggregating proteins, also in an autonomous, DnaK-independent fashion. Unfolded proteins bind initially to DnaJ; upon interaction with the DnaJ-bound protein, DnaK hydrolyzes its bound ATP, resulting in the formation of a stable complex. GrpE releases ADP from DnaK; ATP binding to DnaK triggers the release of the substrate protein, thus completing the reaction cycle. Several rounds of ATP-dependent interactions between DnaJ, DnaK and GrpE are required for fully efficient folding. Also involved, together with DnaK and GrpE, in the DNA replication of plasmids through activation of initiation proteins.</text>
</comment>
<dbReference type="InterPro" id="IPR008971">
    <property type="entry name" value="HSP40/DnaJ_pept-bd"/>
</dbReference>
<dbReference type="GO" id="GO:0051082">
    <property type="term" value="F:unfolded protein binding"/>
    <property type="evidence" value="ECO:0007669"/>
    <property type="project" value="UniProtKB-UniRule"/>
</dbReference>
<dbReference type="GO" id="GO:0008270">
    <property type="term" value="F:zinc ion binding"/>
    <property type="evidence" value="ECO:0007669"/>
    <property type="project" value="UniProtKB-UniRule"/>
</dbReference>
<keyword evidence="5 8" id="KW-0143">Chaperone</keyword>
<dbReference type="GO" id="GO:0006260">
    <property type="term" value="P:DNA replication"/>
    <property type="evidence" value="ECO:0007669"/>
    <property type="project" value="UniProtKB-KW"/>
</dbReference>
<keyword evidence="3 8" id="KW-0863">Zinc-finger</keyword>
<evidence type="ECO:0000313" key="13">
    <source>
        <dbReference type="Proteomes" id="UP000177565"/>
    </source>
</evidence>
<dbReference type="CDD" id="cd06257">
    <property type="entry name" value="DnaJ"/>
    <property type="match status" value="1"/>
</dbReference>
<name>A0A1G2MQZ7_9BACT</name>
<dbReference type="GO" id="GO:0005524">
    <property type="term" value="F:ATP binding"/>
    <property type="evidence" value="ECO:0007669"/>
    <property type="project" value="InterPro"/>
</dbReference>
<dbReference type="CDD" id="cd10747">
    <property type="entry name" value="DnaJ_C"/>
    <property type="match status" value="1"/>
</dbReference>
<dbReference type="PANTHER" id="PTHR43096:SF10">
    <property type="entry name" value="CHAPERONE PROTEIN DNAJ A6, CHLOROPLASTIC"/>
    <property type="match status" value="1"/>
</dbReference>
<dbReference type="InterPro" id="IPR001305">
    <property type="entry name" value="HSP_DnaJ_Cys-rich_dom"/>
</dbReference>
<dbReference type="AlphaFoldDB" id="A0A1G2MQZ7"/>
<evidence type="ECO:0000259" key="10">
    <source>
        <dbReference type="PROSITE" id="PS50076"/>
    </source>
</evidence>
<dbReference type="Pfam" id="PF01556">
    <property type="entry name" value="DnaJ_C"/>
    <property type="match status" value="1"/>
</dbReference>
<dbReference type="PROSITE" id="PS00636">
    <property type="entry name" value="DNAJ_1"/>
    <property type="match status" value="1"/>
</dbReference>
<dbReference type="SUPFAM" id="SSF49493">
    <property type="entry name" value="HSP40/DnaJ peptide-binding domain"/>
    <property type="match status" value="2"/>
</dbReference>
<dbReference type="Gene3D" id="2.10.230.10">
    <property type="entry name" value="Heat shock protein DnaJ, cysteine-rich domain"/>
    <property type="match status" value="1"/>
</dbReference>
<feature type="repeat" description="CXXCXGXG motif" evidence="8">
    <location>
        <begin position="206"/>
        <end position="213"/>
    </location>
</feature>
<feature type="binding site" evidence="8">
    <location>
        <position position="149"/>
    </location>
    <ligand>
        <name>Zn(2+)</name>
        <dbReference type="ChEBI" id="CHEBI:29105"/>
        <label>1</label>
    </ligand>
</feature>
<proteinExistence type="inferred from homology"/>
<evidence type="ECO:0000256" key="7">
    <source>
        <dbReference type="ARBA" id="ARBA00067609"/>
    </source>
</evidence>
<feature type="binding site" evidence="8">
    <location>
        <position position="195"/>
    </location>
    <ligand>
        <name>Zn(2+)</name>
        <dbReference type="ChEBI" id="CHEBI:29105"/>
        <label>2</label>
    </ligand>
</feature>
<dbReference type="InterPro" id="IPR036869">
    <property type="entry name" value="J_dom_sf"/>
</dbReference>
<dbReference type="InterPro" id="IPR002939">
    <property type="entry name" value="DnaJ_C"/>
</dbReference>
<dbReference type="PROSITE" id="PS51188">
    <property type="entry name" value="ZF_CR"/>
    <property type="match status" value="1"/>
</dbReference>
<protein>
    <recommendedName>
        <fullName evidence="7 8">Chaperone protein DnaJ</fullName>
    </recommendedName>
</protein>
<gene>
    <name evidence="8" type="primary">dnaJ</name>
    <name evidence="12" type="ORF">A3C06_04735</name>
</gene>